<dbReference type="InterPro" id="IPR019734">
    <property type="entry name" value="TPR_rpt"/>
</dbReference>
<dbReference type="EMBL" id="MFHD01000023">
    <property type="protein sequence ID" value="OGF62023.1"/>
    <property type="molecule type" value="Genomic_DNA"/>
</dbReference>
<dbReference type="Gene3D" id="1.25.40.10">
    <property type="entry name" value="Tetratricopeptide repeat domain"/>
    <property type="match status" value="1"/>
</dbReference>
<dbReference type="SUPFAM" id="SSF48452">
    <property type="entry name" value="TPR-like"/>
    <property type="match status" value="1"/>
</dbReference>
<keyword evidence="3" id="KW-1133">Transmembrane helix</keyword>
<evidence type="ECO:0000256" key="2">
    <source>
        <dbReference type="SAM" id="MobiDB-lite"/>
    </source>
</evidence>
<gene>
    <name evidence="4" type="ORF">A2834_01715</name>
</gene>
<protein>
    <submittedName>
        <fullName evidence="4">Uncharacterized protein</fullName>
    </submittedName>
</protein>
<keyword evidence="1" id="KW-0802">TPR repeat</keyword>
<accession>A0A1F5VF01</accession>
<dbReference type="Pfam" id="PF13181">
    <property type="entry name" value="TPR_8"/>
    <property type="match status" value="2"/>
</dbReference>
<evidence type="ECO:0000256" key="3">
    <source>
        <dbReference type="SAM" id="Phobius"/>
    </source>
</evidence>
<evidence type="ECO:0000313" key="4">
    <source>
        <dbReference type="EMBL" id="OGF62023.1"/>
    </source>
</evidence>
<feature type="transmembrane region" description="Helical" evidence="3">
    <location>
        <begin position="6"/>
        <end position="24"/>
    </location>
</feature>
<reference evidence="4 5" key="1">
    <citation type="journal article" date="2016" name="Nat. Commun.">
        <title>Thousands of microbial genomes shed light on interconnected biogeochemical processes in an aquifer system.</title>
        <authorList>
            <person name="Anantharaman K."/>
            <person name="Brown C.T."/>
            <person name="Hug L.A."/>
            <person name="Sharon I."/>
            <person name="Castelle C.J."/>
            <person name="Probst A.J."/>
            <person name="Thomas B.C."/>
            <person name="Singh A."/>
            <person name="Wilkins M.J."/>
            <person name="Karaoz U."/>
            <person name="Brodie E.L."/>
            <person name="Williams K.H."/>
            <person name="Hubbard S.S."/>
            <person name="Banfield J.F."/>
        </authorList>
    </citation>
    <scope>NUCLEOTIDE SEQUENCE [LARGE SCALE GENOMIC DNA]</scope>
</reference>
<dbReference type="AlphaFoldDB" id="A0A1F5VF01"/>
<organism evidence="4 5">
    <name type="scientific">Candidatus Giovannonibacteria bacterium RIFCSPHIGHO2_01_FULL_45_23</name>
    <dbReference type="NCBI Taxonomy" id="1798325"/>
    <lineage>
        <taxon>Bacteria</taxon>
        <taxon>Candidatus Giovannoniibacteriota</taxon>
    </lineage>
</organism>
<dbReference type="Proteomes" id="UP000179251">
    <property type="component" value="Unassembled WGS sequence"/>
</dbReference>
<proteinExistence type="predicted"/>
<feature type="repeat" description="TPR" evidence="1">
    <location>
        <begin position="217"/>
        <end position="250"/>
    </location>
</feature>
<dbReference type="PROSITE" id="PS50005">
    <property type="entry name" value="TPR"/>
    <property type="match status" value="1"/>
</dbReference>
<comment type="caution">
    <text evidence="4">The sequence shown here is derived from an EMBL/GenBank/DDBJ whole genome shotgun (WGS) entry which is preliminary data.</text>
</comment>
<evidence type="ECO:0000256" key="1">
    <source>
        <dbReference type="PROSITE-ProRule" id="PRU00339"/>
    </source>
</evidence>
<dbReference type="InterPro" id="IPR011990">
    <property type="entry name" value="TPR-like_helical_dom_sf"/>
</dbReference>
<keyword evidence="3" id="KW-0812">Transmembrane</keyword>
<keyword evidence="3" id="KW-0472">Membrane</keyword>
<feature type="region of interest" description="Disordered" evidence="2">
    <location>
        <begin position="35"/>
        <end position="58"/>
    </location>
</feature>
<dbReference type="STRING" id="1798325.A2834_01715"/>
<dbReference type="PANTHER" id="PTHR44809">
    <property type="match status" value="1"/>
</dbReference>
<dbReference type="PANTHER" id="PTHR44809:SF1">
    <property type="entry name" value="PROTEIN O-MANNOSYL-TRANSFERASE TMTC1"/>
    <property type="match status" value="1"/>
</dbReference>
<sequence length="264" mass="29699">MPKIYSLIIILILMAAGVGGFFIWRDLPVRQAGNLENESPSAEGNSAPPGSSKPGFETAQKPGFFPPGGFESGELETLAKQSLDRKIPAGDEAVAKELSDLSLELSREPNYLQGWLQVGVLRKFLKDYEGASLAWQYASVLRPEDHIALNNLGDLYHYYLKDFAKAEKYMRQAISAKPDFIPGYKNLHDLYVFSYKEKADLADDILLEGIRKNPNDYYLRVILASYYKDQGDKTNARKYYEEALTLNPPNKDSILQELAGFDKE</sequence>
<feature type="compositionally biased region" description="Polar residues" evidence="2">
    <location>
        <begin position="35"/>
        <end position="44"/>
    </location>
</feature>
<name>A0A1F5VF01_9BACT</name>
<dbReference type="InterPro" id="IPR052943">
    <property type="entry name" value="TMTC_O-mannosyl-trnsfr"/>
</dbReference>
<dbReference type="SMART" id="SM00028">
    <property type="entry name" value="TPR"/>
    <property type="match status" value="3"/>
</dbReference>
<evidence type="ECO:0000313" key="5">
    <source>
        <dbReference type="Proteomes" id="UP000179251"/>
    </source>
</evidence>